<dbReference type="InterPro" id="IPR043131">
    <property type="entry name" value="BCAT-like_N"/>
</dbReference>
<dbReference type="GO" id="GO:0004084">
    <property type="term" value="F:branched-chain-amino-acid transaminase activity"/>
    <property type="evidence" value="ECO:0007669"/>
    <property type="project" value="InterPro"/>
</dbReference>
<gene>
    <name evidence="10" type="ORF">EHS25_007745</name>
</gene>
<dbReference type="InterPro" id="IPR036038">
    <property type="entry name" value="Aminotransferase-like"/>
</dbReference>
<comment type="similarity">
    <text evidence="2">Belongs to the class-IV pyridoxal-phosphate-dependent aminotransferase family.</text>
</comment>
<keyword evidence="11" id="KW-1185">Reference proteome</keyword>
<evidence type="ECO:0000256" key="3">
    <source>
        <dbReference type="ARBA" id="ARBA00022576"/>
    </source>
</evidence>
<keyword evidence="6" id="KW-0663">Pyridoxal phosphate</keyword>
<dbReference type="PANTHER" id="PTHR11825">
    <property type="entry name" value="SUBGROUP IIII AMINOTRANSFERASE"/>
    <property type="match status" value="1"/>
</dbReference>
<dbReference type="GO" id="GO:0005739">
    <property type="term" value="C:mitochondrion"/>
    <property type="evidence" value="ECO:0007669"/>
    <property type="project" value="TreeGrafter"/>
</dbReference>
<dbReference type="PANTHER" id="PTHR11825:SF44">
    <property type="entry name" value="BRANCHED-CHAIN-AMINO-ACID AMINOTRANSFERASE"/>
    <property type="match status" value="1"/>
</dbReference>
<keyword evidence="7" id="KW-0100">Branched-chain amino acid biosynthesis</keyword>
<keyword evidence="3" id="KW-0032">Aminotransferase</keyword>
<dbReference type="InterPro" id="IPR005786">
    <property type="entry name" value="B_amino_transII"/>
</dbReference>
<evidence type="ECO:0000256" key="8">
    <source>
        <dbReference type="PIRSR" id="PIRSR006468-1"/>
    </source>
</evidence>
<keyword evidence="5" id="KW-0808">Transferase</keyword>
<proteinExistence type="inferred from homology"/>
<dbReference type="GO" id="GO:0009098">
    <property type="term" value="P:L-leucine biosynthetic process"/>
    <property type="evidence" value="ECO:0007669"/>
    <property type="project" value="TreeGrafter"/>
</dbReference>
<evidence type="ECO:0000256" key="1">
    <source>
        <dbReference type="ARBA" id="ARBA00001933"/>
    </source>
</evidence>
<evidence type="ECO:0008006" key="12">
    <source>
        <dbReference type="Google" id="ProtNLM"/>
    </source>
</evidence>
<evidence type="ECO:0000256" key="9">
    <source>
        <dbReference type="SAM" id="MobiDB-lite"/>
    </source>
</evidence>
<comment type="cofactor">
    <cofactor evidence="1">
        <name>pyridoxal 5'-phosphate</name>
        <dbReference type="ChEBI" id="CHEBI:597326"/>
    </cofactor>
</comment>
<comment type="caution">
    <text evidence="10">The sequence shown here is derived from an EMBL/GenBank/DDBJ whole genome shotgun (WGS) entry which is preliminary data.</text>
</comment>
<reference evidence="10 11" key="1">
    <citation type="submission" date="2018-11" db="EMBL/GenBank/DDBJ databases">
        <title>Genome sequence of Saitozyma podzolica DSM 27192.</title>
        <authorList>
            <person name="Aliyu H."/>
            <person name="Gorte O."/>
            <person name="Ochsenreither K."/>
        </authorList>
    </citation>
    <scope>NUCLEOTIDE SEQUENCE [LARGE SCALE GENOMIC DNA]</scope>
    <source>
        <strain evidence="10 11">DSM 27192</strain>
    </source>
</reference>
<keyword evidence="4" id="KW-0028">Amino-acid biosynthesis</keyword>
<feature type="region of interest" description="Disordered" evidence="9">
    <location>
        <begin position="367"/>
        <end position="391"/>
    </location>
</feature>
<dbReference type="Pfam" id="PF01063">
    <property type="entry name" value="Aminotran_4"/>
    <property type="match status" value="1"/>
</dbReference>
<evidence type="ECO:0000256" key="4">
    <source>
        <dbReference type="ARBA" id="ARBA00022605"/>
    </source>
</evidence>
<evidence type="ECO:0000256" key="6">
    <source>
        <dbReference type="ARBA" id="ARBA00022898"/>
    </source>
</evidence>
<dbReference type="Proteomes" id="UP000279259">
    <property type="component" value="Unassembled WGS sequence"/>
</dbReference>
<dbReference type="PIRSF" id="PIRSF006468">
    <property type="entry name" value="BCAT1"/>
    <property type="match status" value="1"/>
</dbReference>
<evidence type="ECO:0000256" key="2">
    <source>
        <dbReference type="ARBA" id="ARBA00009320"/>
    </source>
</evidence>
<organism evidence="10 11">
    <name type="scientific">Saitozyma podzolica</name>
    <dbReference type="NCBI Taxonomy" id="1890683"/>
    <lineage>
        <taxon>Eukaryota</taxon>
        <taxon>Fungi</taxon>
        <taxon>Dikarya</taxon>
        <taxon>Basidiomycota</taxon>
        <taxon>Agaricomycotina</taxon>
        <taxon>Tremellomycetes</taxon>
        <taxon>Tremellales</taxon>
        <taxon>Trimorphomycetaceae</taxon>
        <taxon>Saitozyma</taxon>
    </lineage>
</organism>
<name>A0A427YQN6_9TREE</name>
<dbReference type="OrthoDB" id="1732691at2759"/>
<evidence type="ECO:0000313" key="11">
    <source>
        <dbReference type="Proteomes" id="UP000279259"/>
    </source>
</evidence>
<feature type="modified residue" description="N6-(pyridoxal phosphate)lysine" evidence="8">
    <location>
        <position position="201"/>
    </location>
</feature>
<dbReference type="STRING" id="1890683.A0A427YQN6"/>
<protein>
    <recommendedName>
        <fullName evidence="12">Branched-chain-amino-acid transaminase</fullName>
    </recommendedName>
</protein>
<accession>A0A427YQN6</accession>
<sequence length="391" mass="42629">MSPAYPLASLSSSNLFFSPLPPNHEPPAGKANHGRYMLTIPWSAASGHELAFDPLSGVLQYAVTCFEGMKCYKTDQGDLRLFRPEKNFDRFKRSAARLGLPNKWDNAELVDLLCKLLALEAPLVPTGDGSNLYIRPTLLETSEGYGIKETAFASEALLYVVTTLNLGKGLYASSEAPGKGIRLDACRDYIRAWPGGTGSYKLGANYGTVSVAKKPGFAMSLWLHSHDGEDYLSEAGAMNVWIIKQAADGYLEFITMGLDNGIVLPGITRESLIELLNDHASGKSSVPLPGLPTKLRVVERDISMSEIVTSIEDGSLKGMFGCGTGVVVVQIGEIQYQDKIHKIPHNPLIQILRDTVTGIQRGKIEHPWSHKVPEWDGSGAEKDREEDNVLA</sequence>
<dbReference type="Gene3D" id="3.20.10.10">
    <property type="entry name" value="D-amino Acid Aminotransferase, subunit A, domain 2"/>
    <property type="match status" value="1"/>
</dbReference>
<evidence type="ECO:0000313" key="10">
    <source>
        <dbReference type="EMBL" id="RSH93389.1"/>
    </source>
</evidence>
<evidence type="ECO:0000256" key="7">
    <source>
        <dbReference type="ARBA" id="ARBA00023304"/>
    </source>
</evidence>
<dbReference type="AlphaFoldDB" id="A0A427YQN6"/>
<dbReference type="Gene3D" id="3.30.470.10">
    <property type="match status" value="1"/>
</dbReference>
<evidence type="ECO:0000256" key="5">
    <source>
        <dbReference type="ARBA" id="ARBA00022679"/>
    </source>
</evidence>
<dbReference type="InterPro" id="IPR001544">
    <property type="entry name" value="Aminotrans_IV"/>
</dbReference>
<dbReference type="EMBL" id="RSCD01000004">
    <property type="protein sequence ID" value="RSH93389.1"/>
    <property type="molecule type" value="Genomic_DNA"/>
</dbReference>
<dbReference type="SUPFAM" id="SSF56752">
    <property type="entry name" value="D-aminoacid aminotransferase-like PLP-dependent enzymes"/>
    <property type="match status" value="1"/>
</dbReference>
<dbReference type="InterPro" id="IPR043132">
    <property type="entry name" value="BCAT-like_C"/>
</dbReference>
<dbReference type="GO" id="GO:0009099">
    <property type="term" value="P:L-valine biosynthetic process"/>
    <property type="evidence" value="ECO:0007669"/>
    <property type="project" value="TreeGrafter"/>
</dbReference>